<proteinExistence type="predicted"/>
<comment type="caution">
    <text evidence="1">The sequence shown here is derived from an EMBL/GenBank/DDBJ whole genome shotgun (WGS) entry which is preliminary data.</text>
</comment>
<gene>
    <name evidence="1" type="ORF">Bca52824_050053</name>
</gene>
<evidence type="ECO:0008006" key="3">
    <source>
        <dbReference type="Google" id="ProtNLM"/>
    </source>
</evidence>
<dbReference type="OrthoDB" id="10319293at2759"/>
<sequence>MDRVEVFHGSVWRRGWVRVLLTGQCYKVCFVATEEEHVFRHSHVRRLKVWEDGAWHDGPPKVATGEVSNKKADAVMMNDETPPPVITPQVTPIERGRVDNGKLYKALLF</sequence>
<organism evidence="1 2">
    <name type="scientific">Brassica carinata</name>
    <name type="common">Ethiopian mustard</name>
    <name type="synonym">Abyssinian cabbage</name>
    <dbReference type="NCBI Taxonomy" id="52824"/>
    <lineage>
        <taxon>Eukaryota</taxon>
        <taxon>Viridiplantae</taxon>
        <taxon>Streptophyta</taxon>
        <taxon>Embryophyta</taxon>
        <taxon>Tracheophyta</taxon>
        <taxon>Spermatophyta</taxon>
        <taxon>Magnoliopsida</taxon>
        <taxon>eudicotyledons</taxon>
        <taxon>Gunneridae</taxon>
        <taxon>Pentapetalae</taxon>
        <taxon>rosids</taxon>
        <taxon>malvids</taxon>
        <taxon>Brassicales</taxon>
        <taxon>Brassicaceae</taxon>
        <taxon>Brassiceae</taxon>
        <taxon>Brassica</taxon>
    </lineage>
</organism>
<evidence type="ECO:0000313" key="1">
    <source>
        <dbReference type="EMBL" id="KAG2290449.1"/>
    </source>
</evidence>
<dbReference type="AlphaFoldDB" id="A0A8X7RK14"/>
<dbReference type="CDD" id="cd20406">
    <property type="entry name" value="Tudor_Agenet_AtDUF_rpt2_4"/>
    <property type="match status" value="1"/>
</dbReference>
<protein>
    <recommendedName>
        <fullName evidence="3">Agenet domain-containing protein</fullName>
    </recommendedName>
</protein>
<name>A0A8X7RK14_BRACI</name>
<evidence type="ECO:0000313" key="2">
    <source>
        <dbReference type="Proteomes" id="UP000886595"/>
    </source>
</evidence>
<dbReference type="EMBL" id="JAAMPC010000010">
    <property type="protein sequence ID" value="KAG2290449.1"/>
    <property type="molecule type" value="Genomic_DNA"/>
</dbReference>
<dbReference type="Proteomes" id="UP000886595">
    <property type="component" value="Unassembled WGS sequence"/>
</dbReference>
<keyword evidence="2" id="KW-1185">Reference proteome</keyword>
<accession>A0A8X7RK14</accession>
<reference evidence="1 2" key="1">
    <citation type="submission" date="2020-02" db="EMBL/GenBank/DDBJ databases">
        <authorList>
            <person name="Ma Q."/>
            <person name="Huang Y."/>
            <person name="Song X."/>
            <person name="Pei D."/>
        </authorList>
    </citation>
    <scope>NUCLEOTIDE SEQUENCE [LARGE SCALE GENOMIC DNA]</scope>
    <source>
        <strain evidence="1">Sxm20200214</strain>
        <tissue evidence="1">Leaf</tissue>
    </source>
</reference>